<keyword evidence="2 4" id="KW-0418">Kinase</keyword>
<gene>
    <name evidence="4" type="ORF">SR858_21500</name>
</gene>
<dbReference type="SUPFAM" id="SSF46785">
    <property type="entry name" value="Winged helix' DNA-binding domain"/>
    <property type="match status" value="1"/>
</dbReference>
<evidence type="ECO:0000256" key="2">
    <source>
        <dbReference type="ARBA" id="ARBA00022777"/>
    </source>
</evidence>
<proteinExistence type="predicted"/>
<evidence type="ECO:0000313" key="5">
    <source>
        <dbReference type="Proteomes" id="UP001326110"/>
    </source>
</evidence>
<dbReference type="RefSeq" id="WP_019921494.1">
    <property type="nucleotide sequence ID" value="NZ_CP140152.1"/>
</dbReference>
<dbReference type="EMBL" id="CP140152">
    <property type="protein sequence ID" value="WQH03599.1"/>
    <property type="molecule type" value="Genomic_DNA"/>
</dbReference>
<protein>
    <submittedName>
        <fullName evidence="4">Carbohydrate kinase</fullName>
    </submittedName>
</protein>
<keyword evidence="5" id="KW-1185">Reference proteome</keyword>
<evidence type="ECO:0000259" key="3">
    <source>
        <dbReference type="Pfam" id="PF00294"/>
    </source>
</evidence>
<dbReference type="PANTHER" id="PTHR10584">
    <property type="entry name" value="SUGAR KINASE"/>
    <property type="match status" value="1"/>
</dbReference>
<dbReference type="InterPro" id="IPR036390">
    <property type="entry name" value="WH_DNA-bd_sf"/>
</dbReference>
<dbReference type="InterPro" id="IPR029056">
    <property type="entry name" value="Ribokinase-like"/>
</dbReference>
<accession>A0ABZ0XV30</accession>
<dbReference type="PANTHER" id="PTHR10584:SF166">
    <property type="entry name" value="RIBOKINASE"/>
    <property type="match status" value="1"/>
</dbReference>
<evidence type="ECO:0000313" key="4">
    <source>
        <dbReference type="EMBL" id="WQH03599.1"/>
    </source>
</evidence>
<dbReference type="Pfam" id="PF13412">
    <property type="entry name" value="HTH_24"/>
    <property type="match status" value="1"/>
</dbReference>
<dbReference type="Gene3D" id="1.10.10.10">
    <property type="entry name" value="Winged helix-like DNA-binding domain superfamily/Winged helix DNA-binding domain"/>
    <property type="match status" value="1"/>
</dbReference>
<dbReference type="InterPro" id="IPR011611">
    <property type="entry name" value="PfkB_dom"/>
</dbReference>
<dbReference type="GO" id="GO:0016301">
    <property type="term" value="F:kinase activity"/>
    <property type="evidence" value="ECO:0007669"/>
    <property type="project" value="UniProtKB-KW"/>
</dbReference>
<dbReference type="SUPFAM" id="SSF53613">
    <property type="entry name" value="Ribokinase-like"/>
    <property type="match status" value="1"/>
</dbReference>
<feature type="domain" description="Carbohydrate kinase PfkB" evidence="3">
    <location>
        <begin position="65"/>
        <end position="362"/>
    </location>
</feature>
<dbReference type="GeneID" id="43163255"/>
<organism evidence="4 5">
    <name type="scientific">Duganella zoogloeoides</name>
    <dbReference type="NCBI Taxonomy" id="75659"/>
    <lineage>
        <taxon>Bacteria</taxon>
        <taxon>Pseudomonadati</taxon>
        <taxon>Pseudomonadota</taxon>
        <taxon>Betaproteobacteria</taxon>
        <taxon>Burkholderiales</taxon>
        <taxon>Oxalobacteraceae</taxon>
        <taxon>Telluria group</taxon>
        <taxon>Duganella</taxon>
    </lineage>
</organism>
<keyword evidence="1" id="KW-0808">Transferase</keyword>
<name>A0ABZ0XV30_9BURK</name>
<dbReference type="Proteomes" id="UP001326110">
    <property type="component" value="Chromosome"/>
</dbReference>
<sequence length="388" mass="40454">MNELSKKEQLYQLIHANPFISQQDLAADLGLSRSAVAGHIASLIRERRLLGRAYVLPAPREQRPVVCIGAANVDRKLRTIAALQAGTSNPATASEAYGGVARNIAENLARLHTPVALLTALGDDGAGRALQDHAQATGIDTRGSLALANTASGTYTAILDAEGELHVALADMALYDQLTPEFLASRAPQRAAAALTVADLNLPRDTVAALIDSARADAAGAPLVLVAVSQPKMARLPHDLHGVRLLILNRAELETLAGRPLPTEADVRAACAEVQQRGARDVIVTCGSQGVFHTRAGQLVWLAAHQVKVVDVTGAGDAFSAAVCWSLVQEQDSADLTLACRRGLALAAVTVQSASTVAPLPDAGLLDNISDTDAAHDPGHAAPLYTNA</sequence>
<dbReference type="InterPro" id="IPR036388">
    <property type="entry name" value="WH-like_DNA-bd_sf"/>
</dbReference>
<evidence type="ECO:0000256" key="1">
    <source>
        <dbReference type="ARBA" id="ARBA00022679"/>
    </source>
</evidence>
<dbReference type="Pfam" id="PF00294">
    <property type="entry name" value="PfkB"/>
    <property type="match status" value="1"/>
</dbReference>
<dbReference type="CDD" id="cd01941">
    <property type="entry name" value="YeiC_kinase_like"/>
    <property type="match status" value="1"/>
</dbReference>
<dbReference type="Gene3D" id="3.40.1190.20">
    <property type="match status" value="1"/>
</dbReference>
<reference evidence="4 5" key="1">
    <citation type="submission" date="2023-11" db="EMBL/GenBank/DDBJ databases">
        <title>MicrobeMod: A computational toolkit for identifying prokaryotic methylation and restriction-modification with nanopore sequencing.</title>
        <authorList>
            <person name="Crits-Christoph A."/>
            <person name="Kang S.C."/>
            <person name="Lee H."/>
            <person name="Ostrov N."/>
        </authorList>
    </citation>
    <scope>NUCLEOTIDE SEQUENCE [LARGE SCALE GENOMIC DNA]</scope>
    <source>
        <strain evidence="4 5">ATCC 25935</strain>
    </source>
</reference>